<dbReference type="PANTHER" id="PTHR35789">
    <property type="entry name" value="SPORE GERMINATION PROTEIN B3"/>
    <property type="match status" value="1"/>
</dbReference>
<dbReference type="InterPro" id="IPR057336">
    <property type="entry name" value="GerAC_N"/>
</dbReference>
<dbReference type="InterPro" id="IPR038501">
    <property type="entry name" value="Spore_GerAC_C_sf"/>
</dbReference>
<feature type="domain" description="Spore germination protein N-terminal" evidence="9">
    <location>
        <begin position="22"/>
        <end position="187"/>
    </location>
</feature>
<feature type="domain" description="Spore germination GerAC-like C-terminal" evidence="8">
    <location>
        <begin position="197"/>
        <end position="354"/>
    </location>
</feature>
<evidence type="ECO:0000256" key="1">
    <source>
        <dbReference type="ARBA" id="ARBA00004635"/>
    </source>
</evidence>
<reference evidence="10" key="1">
    <citation type="submission" date="2022-09" db="EMBL/GenBank/DDBJ databases">
        <title>Complete Genomes of Fervidibacillus albus and Fervidibacillus halotolerans isolated from tidal flat sediments.</title>
        <authorList>
            <person name="Kwon K.K."/>
            <person name="Yang S.-H."/>
            <person name="Park M.J."/>
            <person name="Oh H.-M."/>
        </authorList>
    </citation>
    <scope>NUCLEOTIDE SEQUENCE</scope>
    <source>
        <strain evidence="10">MEBiC13591</strain>
    </source>
</reference>
<dbReference type="Gene3D" id="3.30.300.210">
    <property type="entry name" value="Nutrient germinant receptor protein C, domain 3"/>
    <property type="match status" value="1"/>
</dbReference>
<evidence type="ECO:0000313" key="10">
    <source>
        <dbReference type="EMBL" id="WAA09911.1"/>
    </source>
</evidence>
<dbReference type="Pfam" id="PF05504">
    <property type="entry name" value="Spore_GerAC"/>
    <property type="match status" value="1"/>
</dbReference>
<dbReference type="AlphaFoldDB" id="A0A9E8LVJ7"/>
<dbReference type="Pfam" id="PF25198">
    <property type="entry name" value="Spore_GerAC_N"/>
    <property type="match status" value="1"/>
</dbReference>
<evidence type="ECO:0000256" key="5">
    <source>
        <dbReference type="ARBA" id="ARBA00023136"/>
    </source>
</evidence>
<dbReference type="InterPro" id="IPR046953">
    <property type="entry name" value="Spore_GerAC-like_C"/>
</dbReference>
<keyword evidence="11" id="KW-1185">Reference proteome</keyword>
<dbReference type="Proteomes" id="UP001164718">
    <property type="component" value="Chromosome"/>
</dbReference>
<keyword evidence="7" id="KW-0449">Lipoprotein</keyword>
<evidence type="ECO:0000259" key="8">
    <source>
        <dbReference type="Pfam" id="PF05504"/>
    </source>
</evidence>
<dbReference type="PROSITE" id="PS51257">
    <property type="entry name" value="PROKAR_LIPOPROTEIN"/>
    <property type="match status" value="1"/>
</dbReference>
<keyword evidence="6" id="KW-0564">Palmitate</keyword>
<evidence type="ECO:0000259" key="9">
    <source>
        <dbReference type="Pfam" id="PF25198"/>
    </source>
</evidence>
<dbReference type="InterPro" id="IPR008844">
    <property type="entry name" value="Spore_GerAC-like"/>
</dbReference>
<sequence length="357" mass="40505">MNKKILALLLFFVPVISGCVQREILDDIILMEGIGFDYAEGDQITGTILYPDYKKETEPEDVTYSATGDIMKTILQDIQRQAARPVAFGSVEIVVFDMELAKKKGILQLIDAFQRDPAVGSGIFLAITENKAKELFNGDYGLRGNARFISMLIDHNIQREDLPKTNLQRFMGDFYQIGKTPYLPVIKQNSKQKIELSGVALLKYGKVVDVVSNEQSFFFKLLADTFSNGLHRVEVDGKEAAVQSITSTNRFELTNREPSHVTVHIKIGGTINEFTGNKLTESVIKKIEQKFEEEIEKNCIQLVQRFQEKEIDPIGFGQFVKSKTRNFDINNWWESAYKQMEVTIKPVVTIKEEGVIE</sequence>
<dbReference type="PANTHER" id="PTHR35789:SF1">
    <property type="entry name" value="SPORE GERMINATION PROTEIN B3"/>
    <property type="match status" value="1"/>
</dbReference>
<evidence type="ECO:0000256" key="4">
    <source>
        <dbReference type="ARBA" id="ARBA00022729"/>
    </source>
</evidence>
<dbReference type="GO" id="GO:0016020">
    <property type="term" value="C:membrane"/>
    <property type="evidence" value="ECO:0007669"/>
    <property type="project" value="UniProtKB-SubCell"/>
</dbReference>
<evidence type="ECO:0000256" key="2">
    <source>
        <dbReference type="ARBA" id="ARBA00007886"/>
    </source>
</evidence>
<proteinExistence type="inferred from homology"/>
<protein>
    <submittedName>
        <fullName evidence="10">Ger(X)C family spore germination protein</fullName>
    </submittedName>
</protein>
<keyword evidence="4" id="KW-0732">Signal</keyword>
<evidence type="ECO:0000313" key="11">
    <source>
        <dbReference type="Proteomes" id="UP001164718"/>
    </source>
</evidence>
<dbReference type="RefSeq" id="WP_275417693.1">
    <property type="nucleotide sequence ID" value="NZ_CP106878.1"/>
</dbReference>
<dbReference type="GO" id="GO:0009847">
    <property type="term" value="P:spore germination"/>
    <property type="evidence" value="ECO:0007669"/>
    <property type="project" value="InterPro"/>
</dbReference>
<comment type="subcellular location">
    <subcellularLocation>
        <location evidence="1">Membrane</location>
        <topology evidence="1">Lipid-anchor</topology>
    </subcellularLocation>
</comment>
<keyword evidence="3" id="KW-0309">Germination</keyword>
<dbReference type="EMBL" id="CP106878">
    <property type="protein sequence ID" value="WAA09911.1"/>
    <property type="molecule type" value="Genomic_DNA"/>
</dbReference>
<evidence type="ECO:0000256" key="7">
    <source>
        <dbReference type="ARBA" id="ARBA00023288"/>
    </source>
</evidence>
<evidence type="ECO:0000256" key="3">
    <source>
        <dbReference type="ARBA" id="ARBA00022544"/>
    </source>
</evidence>
<dbReference type="NCBIfam" id="TIGR02887">
    <property type="entry name" value="spore_ger_x_C"/>
    <property type="match status" value="1"/>
</dbReference>
<gene>
    <name evidence="10" type="ORF">OE104_00565</name>
</gene>
<evidence type="ECO:0000256" key="6">
    <source>
        <dbReference type="ARBA" id="ARBA00023139"/>
    </source>
</evidence>
<comment type="similarity">
    <text evidence="2">Belongs to the GerABKC lipoprotein family.</text>
</comment>
<keyword evidence="5" id="KW-0472">Membrane</keyword>
<accession>A0A9E8LVJ7</accession>
<organism evidence="10 11">
    <name type="scientific">Fervidibacillus albus</name>
    <dbReference type="NCBI Taxonomy" id="2980026"/>
    <lineage>
        <taxon>Bacteria</taxon>
        <taxon>Bacillati</taxon>
        <taxon>Bacillota</taxon>
        <taxon>Bacilli</taxon>
        <taxon>Bacillales</taxon>
        <taxon>Bacillaceae</taxon>
        <taxon>Fervidibacillus</taxon>
    </lineage>
</organism>
<dbReference type="KEGG" id="faf:OE104_00565"/>
<name>A0A9E8LVJ7_9BACI</name>